<evidence type="ECO:0000256" key="3">
    <source>
        <dbReference type="SAM" id="MobiDB-lite"/>
    </source>
</evidence>
<protein>
    <submittedName>
        <fullName evidence="4">WD40 repeat domain-containing protein</fullName>
    </submittedName>
</protein>
<feature type="compositionally biased region" description="Low complexity" evidence="3">
    <location>
        <begin position="550"/>
        <end position="578"/>
    </location>
</feature>
<feature type="compositionally biased region" description="Polar residues" evidence="3">
    <location>
        <begin position="366"/>
        <end position="375"/>
    </location>
</feature>
<dbReference type="RefSeq" id="XP_002680083.1">
    <property type="nucleotide sequence ID" value="XM_002680037.1"/>
</dbReference>
<accession>D2V7A1</accession>
<feature type="compositionally biased region" description="Low complexity" evidence="3">
    <location>
        <begin position="27"/>
        <end position="38"/>
    </location>
</feature>
<evidence type="ECO:0000256" key="2">
    <source>
        <dbReference type="SAM" id="Coils"/>
    </source>
</evidence>
<proteinExistence type="predicted"/>
<dbReference type="PANTHER" id="PTHR45096:SF1">
    <property type="entry name" value="PROTEIN NEDD1"/>
    <property type="match status" value="1"/>
</dbReference>
<dbReference type="InterPro" id="IPR015943">
    <property type="entry name" value="WD40/YVTN_repeat-like_dom_sf"/>
</dbReference>
<gene>
    <name evidence="4" type="ORF">NAEGRDRAFT_78870</name>
</gene>
<dbReference type="KEGG" id="ngr:NAEGRDRAFT_78870"/>
<keyword evidence="2" id="KW-0175">Coiled coil</keyword>
<sequence length="663" mass="73470">MNPKQYPSSSTFAPIGSRSVASNSNRTNAKTSSSSDANTTSATTLYKLAIVGSEQISILELNTLDGKLSPYNSLNFPNRTINDTKWNHNNKVLISCSDDGSVIMGTPEGEIFGKLNIEEQVQSISIGESSLKLCSGGSSCIVKIWDLKKKEVINTFKGHKEIITCVTFSEGDQHVASGDASGTILIHNIVSNTLSCTLSNTQQSIKFLEYSPFYKTLLASASDDGSVTIWDTISGKPYCSFPNQHQAPCVAVHFSKQNVALLASAGLDKNIYFYDIKEKKIVENIRVSQPISSFSYLDNGSIMAVGTSNGSVFLYDLKKSTTSPITELTVDMGYIRTLTFQSKSKKSTAKQQTAQSEVQRPRESPTIESYSSLKKPSTPPSIPQERQVKPPTLNIDRNHGMDVFSPVKTGKSIEIGSTQFPTLEDIKKQAQMEHLSSKINTKLSLENPFKPTTFKSLDLNSSQMLENSTNNRLSIYKSLKPTQDDRSVFSPSGPTKKPKFNSPTVDDTNNENILPPSNYHPQTPPSLENVDELSFEDNQKHNEMIDDESLPSSIIATSSSPHLSRQQQQQKQTLSTGSPVVSNSISEERMKDVMKDVLQESIFNLQSSIHQDLTNIHVDVLRQFCIQQEQTFSLIEQLSKQVENLTEEVRSLREENKQLKNLF</sequence>
<evidence type="ECO:0000313" key="4">
    <source>
        <dbReference type="EMBL" id="EFC47339.1"/>
    </source>
</evidence>
<dbReference type="GO" id="GO:0060236">
    <property type="term" value="P:regulation of mitotic spindle organization"/>
    <property type="evidence" value="ECO:0007669"/>
    <property type="project" value="TreeGrafter"/>
</dbReference>
<dbReference type="Proteomes" id="UP000006671">
    <property type="component" value="Unassembled WGS sequence"/>
</dbReference>
<keyword evidence="5" id="KW-1185">Reference proteome</keyword>
<dbReference type="GO" id="GO:0032467">
    <property type="term" value="P:positive regulation of cytokinesis"/>
    <property type="evidence" value="ECO:0007669"/>
    <property type="project" value="TreeGrafter"/>
</dbReference>
<dbReference type="GO" id="GO:0005828">
    <property type="term" value="C:kinetochore microtubule"/>
    <property type="evidence" value="ECO:0007669"/>
    <property type="project" value="TreeGrafter"/>
</dbReference>
<evidence type="ECO:0000313" key="5">
    <source>
        <dbReference type="Proteomes" id="UP000006671"/>
    </source>
</evidence>
<dbReference type="PROSITE" id="PS50082">
    <property type="entry name" value="WD_REPEATS_2"/>
    <property type="match status" value="1"/>
</dbReference>
<dbReference type="InterPro" id="IPR036322">
    <property type="entry name" value="WD40_repeat_dom_sf"/>
</dbReference>
<keyword evidence="1" id="KW-0853">WD repeat</keyword>
<name>D2V7A1_NAEGR</name>
<feature type="region of interest" description="Disordered" evidence="3">
    <location>
        <begin position="543"/>
        <end position="581"/>
    </location>
</feature>
<dbReference type="GeneID" id="8861406"/>
<dbReference type="GO" id="GO:0010968">
    <property type="term" value="P:regulation of microtubule nucleation"/>
    <property type="evidence" value="ECO:0007669"/>
    <property type="project" value="InterPro"/>
</dbReference>
<dbReference type="SMART" id="SM00320">
    <property type="entry name" value="WD40"/>
    <property type="match status" value="6"/>
</dbReference>
<dbReference type="GO" id="GO:0140496">
    <property type="term" value="F:gamma-tubulin complex binding"/>
    <property type="evidence" value="ECO:0007669"/>
    <property type="project" value="InterPro"/>
</dbReference>
<dbReference type="InterPro" id="IPR001680">
    <property type="entry name" value="WD40_rpt"/>
</dbReference>
<dbReference type="STRING" id="5762.D2V7A1"/>
<dbReference type="Pfam" id="PF00400">
    <property type="entry name" value="WD40"/>
    <property type="match status" value="3"/>
</dbReference>
<dbReference type="PANTHER" id="PTHR45096">
    <property type="entry name" value="PROTEIN NEDD1"/>
    <property type="match status" value="1"/>
</dbReference>
<evidence type="ECO:0000256" key="1">
    <source>
        <dbReference type="PROSITE-ProRule" id="PRU00221"/>
    </source>
</evidence>
<dbReference type="OrthoDB" id="1602884at2759"/>
<feature type="compositionally biased region" description="Polar residues" evidence="3">
    <location>
        <begin position="501"/>
        <end position="512"/>
    </location>
</feature>
<organism evidence="5">
    <name type="scientific">Naegleria gruberi</name>
    <name type="common">Amoeba</name>
    <dbReference type="NCBI Taxonomy" id="5762"/>
    <lineage>
        <taxon>Eukaryota</taxon>
        <taxon>Discoba</taxon>
        <taxon>Heterolobosea</taxon>
        <taxon>Tetramitia</taxon>
        <taxon>Eutetramitia</taxon>
        <taxon>Vahlkampfiidae</taxon>
        <taxon>Naegleria</taxon>
    </lineage>
</organism>
<dbReference type="AlphaFoldDB" id="D2V7A1"/>
<feature type="compositionally biased region" description="Polar residues" evidence="3">
    <location>
        <begin position="1"/>
        <end position="12"/>
    </location>
</feature>
<feature type="coiled-coil region" evidence="2">
    <location>
        <begin position="628"/>
        <end position="662"/>
    </location>
</feature>
<feature type="repeat" description="WD" evidence="1">
    <location>
        <begin position="198"/>
        <end position="240"/>
    </location>
</feature>
<dbReference type="SUPFAM" id="SSF50978">
    <property type="entry name" value="WD40 repeat-like"/>
    <property type="match status" value="1"/>
</dbReference>
<feature type="region of interest" description="Disordered" evidence="3">
    <location>
        <begin position="345"/>
        <end position="399"/>
    </location>
</feature>
<dbReference type="InParanoid" id="D2V7A1"/>
<dbReference type="VEuPathDB" id="AmoebaDB:NAEGRDRAFT_78870"/>
<dbReference type="InterPro" id="IPR044621">
    <property type="entry name" value="NEDD1"/>
</dbReference>
<feature type="region of interest" description="Disordered" evidence="3">
    <location>
        <begin position="1"/>
        <end position="38"/>
    </location>
</feature>
<reference evidence="4 5" key="1">
    <citation type="journal article" date="2010" name="Cell">
        <title>The genome of Naegleria gruberi illuminates early eukaryotic versatility.</title>
        <authorList>
            <person name="Fritz-Laylin L.K."/>
            <person name="Prochnik S.E."/>
            <person name="Ginger M.L."/>
            <person name="Dacks J.B."/>
            <person name="Carpenter M.L."/>
            <person name="Field M.C."/>
            <person name="Kuo A."/>
            <person name="Paredez A."/>
            <person name="Chapman J."/>
            <person name="Pham J."/>
            <person name="Shu S."/>
            <person name="Neupane R."/>
            <person name="Cipriano M."/>
            <person name="Mancuso J."/>
            <person name="Tu H."/>
            <person name="Salamov A."/>
            <person name="Lindquist E."/>
            <person name="Shapiro H."/>
            <person name="Lucas S."/>
            <person name="Grigoriev I.V."/>
            <person name="Cande W.Z."/>
            <person name="Fulton C."/>
            <person name="Rokhsar D.S."/>
            <person name="Dawson S.C."/>
        </authorList>
    </citation>
    <scope>NUCLEOTIDE SEQUENCE [LARGE SCALE GENOMIC DNA]</scope>
    <source>
        <strain evidence="4 5">NEG-M</strain>
    </source>
</reference>
<dbReference type="EMBL" id="GG738855">
    <property type="protein sequence ID" value="EFC47339.1"/>
    <property type="molecule type" value="Genomic_DNA"/>
</dbReference>
<dbReference type="eggNOG" id="KOG4378">
    <property type="taxonomic scope" value="Eukaryota"/>
</dbReference>
<dbReference type="Gene3D" id="2.130.10.10">
    <property type="entry name" value="YVTN repeat-like/Quinoprotein amine dehydrogenase"/>
    <property type="match status" value="2"/>
</dbReference>
<dbReference type="OMA" id="GTMVLWD"/>
<feature type="region of interest" description="Disordered" evidence="3">
    <location>
        <begin position="478"/>
        <end position="529"/>
    </location>
</feature>